<dbReference type="Gene3D" id="3.40.1350.10">
    <property type="match status" value="1"/>
</dbReference>
<gene>
    <name evidence="3" type="ORF">O0S10_07240</name>
</gene>
<reference evidence="3" key="1">
    <citation type="submission" date="2022-12" db="EMBL/GenBank/DDBJ databases">
        <title>Isolation and characterisation of novel Methanocorpusculum spp. from native Australian herbivores indicates the genus is ancestrally host-associated.</title>
        <authorList>
            <person name="Volmer J.G."/>
            <person name="Soo R.M."/>
            <person name="Evans P.N."/>
            <person name="Hoedt E.C."/>
            <person name="Astorga Alsina A.L."/>
            <person name="Woodcroft B.J."/>
            <person name="Tyson G.W."/>
            <person name="Hugenholtz P."/>
            <person name="Morrison M."/>
        </authorList>
    </citation>
    <scope>NUCLEOTIDE SEQUENCE</scope>
    <source>
        <strain evidence="3">MG</strain>
    </source>
</reference>
<sequence length="386" mass="44152">MEEFSFDSLIGSIRDVDSQFVSSAAKAVNVSLTMRNWCVGAYIAEFELCGADRAVYGERLFERIAAALREAGLRRCDVRELKRYVLFYKVYPQIGDLLSGSVREQYLLICPEGEKQRHALIEGIWETPSPKFKTPAEKLVSSLSYSHICEIMQLEPPVKRLFYETECIRGCWSVRELKRQIDSMYFERSGVSKDKAALSVLANSGAEMVRPSLAIRDPYVFEFLGLKPCEVMEESAFESALLDKLEAFLLELGHGFCFEARQKRILIGDEYFFVDLVFYHRVLKCHVLVDLKRERLSYAHAGQMNMYLNWFAANVKTEGDNPPVGLVLCPGKDDGIAEYATAGLSHEVFVSKYEVVLPKVEDVEEFLAGEMQVLREMEPEYWRGRR</sequence>
<dbReference type="Proteomes" id="UP001141422">
    <property type="component" value="Unassembled WGS sequence"/>
</dbReference>
<dbReference type="InterPro" id="IPR053148">
    <property type="entry name" value="PD-DEXK-like_domain"/>
</dbReference>
<keyword evidence="4" id="KW-1185">Reference proteome</keyword>
<accession>A0ABT4II23</accession>
<protein>
    <submittedName>
        <fullName evidence="3">PDDEXK nuclease domain-containing protein</fullName>
    </submittedName>
</protein>
<dbReference type="InterPro" id="IPR009362">
    <property type="entry name" value="YhcG_C"/>
</dbReference>
<dbReference type="InterPro" id="IPR041527">
    <property type="entry name" value="YhcG_N"/>
</dbReference>
<dbReference type="Pfam" id="PF06250">
    <property type="entry name" value="YhcG_C"/>
    <property type="match status" value="1"/>
</dbReference>
<dbReference type="EMBL" id="JAPTGB010000014">
    <property type="protein sequence ID" value="MCZ0861019.1"/>
    <property type="molecule type" value="Genomic_DNA"/>
</dbReference>
<feature type="domain" description="YhcG PDDEXK nuclease" evidence="1">
    <location>
        <begin position="214"/>
        <end position="361"/>
    </location>
</feature>
<evidence type="ECO:0000313" key="3">
    <source>
        <dbReference type="EMBL" id="MCZ0861019.1"/>
    </source>
</evidence>
<name>A0ABT4II23_9EURY</name>
<evidence type="ECO:0000313" key="4">
    <source>
        <dbReference type="Proteomes" id="UP001141422"/>
    </source>
</evidence>
<comment type="caution">
    <text evidence="3">The sequence shown here is derived from an EMBL/GenBank/DDBJ whole genome shotgun (WGS) entry which is preliminary data.</text>
</comment>
<evidence type="ECO:0000259" key="1">
    <source>
        <dbReference type="Pfam" id="PF06250"/>
    </source>
</evidence>
<dbReference type="PANTHER" id="PTHR30547">
    <property type="entry name" value="UNCHARACTERIZED PROTEIN YHCG-RELATED"/>
    <property type="match status" value="1"/>
</dbReference>
<feature type="domain" description="YhcG N-terminal" evidence="2">
    <location>
        <begin position="136"/>
        <end position="188"/>
    </location>
</feature>
<dbReference type="PANTHER" id="PTHR30547:SF5">
    <property type="entry name" value="NUCLEASE YHCG-RELATED"/>
    <property type="match status" value="1"/>
</dbReference>
<dbReference type="InterPro" id="IPR011856">
    <property type="entry name" value="tRNA_endonuc-like_dom_sf"/>
</dbReference>
<dbReference type="RefSeq" id="WP_268925214.1">
    <property type="nucleotide sequence ID" value="NZ_JAPTGB010000014.1"/>
</dbReference>
<dbReference type="Pfam" id="PF17761">
    <property type="entry name" value="DUF1016_N"/>
    <property type="match status" value="1"/>
</dbReference>
<evidence type="ECO:0000259" key="2">
    <source>
        <dbReference type="Pfam" id="PF17761"/>
    </source>
</evidence>
<organism evidence="3 4">
    <name type="scientific">Methanocorpusculum petauri</name>
    <dbReference type="NCBI Taxonomy" id="3002863"/>
    <lineage>
        <taxon>Archaea</taxon>
        <taxon>Methanobacteriati</taxon>
        <taxon>Methanobacteriota</taxon>
        <taxon>Stenosarchaea group</taxon>
        <taxon>Methanomicrobia</taxon>
        <taxon>Methanomicrobiales</taxon>
        <taxon>Methanocorpusculaceae</taxon>
        <taxon>Methanocorpusculum</taxon>
    </lineage>
</organism>
<proteinExistence type="predicted"/>